<accession>A0ABQ6N6Z7</accession>
<keyword evidence="3" id="KW-1185">Reference proteome</keyword>
<reference evidence="2 3" key="1">
    <citation type="journal article" date="2023" name="Commun. Biol.">
        <title>Genome analysis of Parmales, the sister group of diatoms, reveals the evolutionary specialization of diatoms from phago-mixotrophs to photoautotrophs.</title>
        <authorList>
            <person name="Ban H."/>
            <person name="Sato S."/>
            <person name="Yoshikawa S."/>
            <person name="Yamada K."/>
            <person name="Nakamura Y."/>
            <person name="Ichinomiya M."/>
            <person name="Sato N."/>
            <person name="Blanc-Mathieu R."/>
            <person name="Endo H."/>
            <person name="Kuwata A."/>
            <person name="Ogata H."/>
        </authorList>
    </citation>
    <scope>NUCLEOTIDE SEQUENCE [LARGE SCALE GENOMIC DNA]</scope>
</reference>
<sequence length="129" mass="13790">MLARCRVWAVVGDSMNPLKPAHSVAARYRQFQKSVHLVNPRDERCLPSLSAAGEKIDAVNLIISPKVGPSIVDEMIALDIKNLFIQPGAGTPEIVEKARGGGIEVLEGCVLVTPDSEFKEGGAAPEAKM</sequence>
<name>A0ABQ6N6Z7_9STRA</name>
<evidence type="ECO:0000313" key="2">
    <source>
        <dbReference type="EMBL" id="GMI41655.1"/>
    </source>
</evidence>
<dbReference type="PANTHER" id="PTHR33303">
    <property type="entry name" value="CYTOPLASMIC PROTEIN-RELATED"/>
    <property type="match status" value="1"/>
</dbReference>
<comment type="caution">
    <text evidence="2">The sequence shown here is derived from an EMBL/GenBank/DDBJ whole genome shotgun (WGS) entry which is preliminary data.</text>
</comment>
<proteinExistence type="predicted"/>
<dbReference type="SMART" id="SM00881">
    <property type="entry name" value="CoA_binding"/>
    <property type="match status" value="1"/>
</dbReference>
<dbReference type="Pfam" id="PF13380">
    <property type="entry name" value="CoA_binding_2"/>
    <property type="match status" value="1"/>
</dbReference>
<dbReference type="PANTHER" id="PTHR33303:SF2">
    <property type="entry name" value="COA-BINDING DOMAIN-CONTAINING PROTEIN"/>
    <property type="match status" value="1"/>
</dbReference>
<organism evidence="2 3">
    <name type="scientific">Tetraparma gracilis</name>
    <dbReference type="NCBI Taxonomy" id="2962635"/>
    <lineage>
        <taxon>Eukaryota</taxon>
        <taxon>Sar</taxon>
        <taxon>Stramenopiles</taxon>
        <taxon>Ochrophyta</taxon>
        <taxon>Bolidophyceae</taxon>
        <taxon>Parmales</taxon>
        <taxon>Triparmaceae</taxon>
        <taxon>Tetraparma</taxon>
    </lineage>
</organism>
<dbReference type="SUPFAM" id="SSF51735">
    <property type="entry name" value="NAD(P)-binding Rossmann-fold domains"/>
    <property type="match status" value="1"/>
</dbReference>
<protein>
    <recommendedName>
        <fullName evidence="1">CoA-binding domain-containing protein</fullName>
    </recommendedName>
</protein>
<feature type="domain" description="CoA-binding" evidence="1">
    <location>
        <begin position="2"/>
        <end position="89"/>
    </location>
</feature>
<evidence type="ECO:0000313" key="3">
    <source>
        <dbReference type="Proteomes" id="UP001165060"/>
    </source>
</evidence>
<evidence type="ECO:0000259" key="1">
    <source>
        <dbReference type="SMART" id="SM00881"/>
    </source>
</evidence>
<gene>
    <name evidence="2" type="ORF">TeGR_g1721</name>
</gene>
<dbReference type="InterPro" id="IPR036291">
    <property type="entry name" value="NAD(P)-bd_dom_sf"/>
</dbReference>
<dbReference type="EMBL" id="BRYB01002233">
    <property type="protein sequence ID" value="GMI41655.1"/>
    <property type="molecule type" value="Genomic_DNA"/>
</dbReference>
<dbReference type="Gene3D" id="3.40.50.720">
    <property type="entry name" value="NAD(P)-binding Rossmann-like Domain"/>
    <property type="match status" value="1"/>
</dbReference>
<dbReference type="InterPro" id="IPR003781">
    <property type="entry name" value="CoA-bd"/>
</dbReference>
<dbReference type="Proteomes" id="UP001165060">
    <property type="component" value="Unassembled WGS sequence"/>
</dbReference>